<organism evidence="7">
    <name type="scientific">Heliothis virescens</name>
    <name type="common">Tobacco budworm moth</name>
    <dbReference type="NCBI Taxonomy" id="7102"/>
    <lineage>
        <taxon>Eukaryota</taxon>
        <taxon>Metazoa</taxon>
        <taxon>Ecdysozoa</taxon>
        <taxon>Arthropoda</taxon>
        <taxon>Hexapoda</taxon>
        <taxon>Insecta</taxon>
        <taxon>Pterygota</taxon>
        <taxon>Neoptera</taxon>
        <taxon>Endopterygota</taxon>
        <taxon>Lepidoptera</taxon>
        <taxon>Glossata</taxon>
        <taxon>Ditrysia</taxon>
        <taxon>Noctuoidea</taxon>
        <taxon>Noctuidae</taxon>
        <taxon>Heliothinae</taxon>
        <taxon>Heliothis</taxon>
    </lineage>
</organism>
<feature type="compositionally biased region" description="Polar residues" evidence="5">
    <location>
        <begin position="1230"/>
        <end position="1242"/>
    </location>
</feature>
<comment type="function">
    <text evidence="4">Regulates COPI-mediated retrograde protein traffic at the interface between the Golgi apparatus and the endoplasmic reticulum. Involved in the maintenance of the Golgi apparatus morphology.</text>
</comment>
<dbReference type="Gene3D" id="1.10.510.10">
    <property type="entry name" value="Transferase(Phosphotransferase) domain 1"/>
    <property type="match status" value="1"/>
</dbReference>
<comment type="similarity">
    <text evidence="1">Belongs to the protein kinase superfamily.</text>
</comment>
<feature type="region of interest" description="Disordered" evidence="5">
    <location>
        <begin position="593"/>
        <end position="635"/>
    </location>
</feature>
<comment type="caution">
    <text evidence="7">The sequence shown here is derived from an EMBL/GenBank/DDBJ whole genome shotgun (WGS) entry which is preliminary data.</text>
</comment>
<feature type="compositionally biased region" description="Low complexity" evidence="5">
    <location>
        <begin position="1179"/>
        <end position="1197"/>
    </location>
</feature>
<feature type="compositionally biased region" description="Basic and acidic residues" evidence="5">
    <location>
        <begin position="1296"/>
        <end position="1319"/>
    </location>
</feature>
<dbReference type="GO" id="GO:0005524">
    <property type="term" value="F:ATP binding"/>
    <property type="evidence" value="ECO:0007669"/>
    <property type="project" value="InterPro"/>
</dbReference>
<name>A0A2A4J867_HELVI</name>
<reference evidence="7" key="1">
    <citation type="submission" date="2017-09" db="EMBL/GenBank/DDBJ databases">
        <title>Contemporary evolution of a Lepidopteran species, Heliothis virescens, in response to modern agricultural practices.</title>
        <authorList>
            <person name="Fritz M.L."/>
            <person name="Deyonke A.M."/>
            <person name="Papanicolaou A."/>
            <person name="Micinski S."/>
            <person name="Westbrook J."/>
            <person name="Gould F."/>
        </authorList>
    </citation>
    <scope>NUCLEOTIDE SEQUENCE [LARGE SCALE GENOMIC DNA]</scope>
    <source>
        <strain evidence="7">HvINT-</strain>
        <tissue evidence="7">Whole body</tissue>
    </source>
</reference>
<dbReference type="Gene3D" id="1.25.10.10">
    <property type="entry name" value="Leucine-rich Repeat Variant"/>
    <property type="match status" value="1"/>
</dbReference>
<dbReference type="SUPFAM" id="SSF56112">
    <property type="entry name" value="Protein kinase-like (PK-like)"/>
    <property type="match status" value="1"/>
</dbReference>
<evidence type="ECO:0000256" key="4">
    <source>
        <dbReference type="ARBA" id="ARBA00056114"/>
    </source>
</evidence>
<dbReference type="InterPro" id="IPR011009">
    <property type="entry name" value="Kinase-like_dom_sf"/>
</dbReference>
<dbReference type="EMBL" id="NWSH01002747">
    <property type="protein sequence ID" value="PCG67583.1"/>
    <property type="molecule type" value="Genomic_DNA"/>
</dbReference>
<feature type="region of interest" description="Disordered" evidence="5">
    <location>
        <begin position="1179"/>
        <end position="1198"/>
    </location>
</feature>
<evidence type="ECO:0000256" key="1">
    <source>
        <dbReference type="ARBA" id="ARBA00038349"/>
    </source>
</evidence>
<dbReference type="InterPro" id="IPR000719">
    <property type="entry name" value="Prot_kinase_dom"/>
</dbReference>
<feature type="compositionally biased region" description="Low complexity" evidence="5">
    <location>
        <begin position="609"/>
        <end position="625"/>
    </location>
</feature>
<dbReference type="SUPFAM" id="SSF48371">
    <property type="entry name" value="ARM repeat"/>
    <property type="match status" value="1"/>
</dbReference>
<dbReference type="PROSITE" id="PS50011">
    <property type="entry name" value="PROTEIN_KINASE_DOM"/>
    <property type="match status" value="1"/>
</dbReference>
<dbReference type="STRING" id="7102.A0A2A4J867"/>
<gene>
    <name evidence="7" type="ORF">B5V51_6200</name>
</gene>
<dbReference type="InterPro" id="IPR011989">
    <property type="entry name" value="ARM-like"/>
</dbReference>
<dbReference type="InterPro" id="IPR016024">
    <property type="entry name" value="ARM-type_fold"/>
</dbReference>
<dbReference type="Gene3D" id="3.30.200.20">
    <property type="entry name" value="Phosphorylase Kinase, domain 1"/>
    <property type="match status" value="1"/>
</dbReference>
<dbReference type="InterPro" id="IPR051177">
    <property type="entry name" value="CIK-Related_Protein"/>
</dbReference>
<evidence type="ECO:0000313" key="7">
    <source>
        <dbReference type="EMBL" id="PCG67583.1"/>
    </source>
</evidence>
<feature type="domain" description="Protein kinase" evidence="6">
    <location>
        <begin position="15"/>
        <end position="270"/>
    </location>
</feature>
<feature type="region of interest" description="Disordered" evidence="5">
    <location>
        <begin position="1259"/>
        <end position="1340"/>
    </location>
</feature>
<dbReference type="GO" id="GO:0004672">
    <property type="term" value="F:protein kinase activity"/>
    <property type="evidence" value="ECO:0007669"/>
    <property type="project" value="InterPro"/>
</dbReference>
<evidence type="ECO:0000256" key="2">
    <source>
        <dbReference type="ARBA" id="ARBA00040972"/>
    </source>
</evidence>
<evidence type="ECO:0000256" key="3">
    <source>
        <dbReference type="ARBA" id="ARBA00042347"/>
    </source>
</evidence>
<dbReference type="InterPro" id="IPR001245">
    <property type="entry name" value="Ser-Thr/Tyr_kinase_cat_dom"/>
</dbReference>
<feature type="region of interest" description="Disordered" evidence="5">
    <location>
        <begin position="1223"/>
        <end position="1242"/>
    </location>
</feature>
<evidence type="ECO:0000259" key="6">
    <source>
        <dbReference type="PROSITE" id="PS50011"/>
    </source>
</evidence>
<dbReference type="Pfam" id="PF07714">
    <property type="entry name" value="PK_Tyr_Ser-Thr"/>
    <property type="match status" value="1"/>
</dbReference>
<proteinExistence type="inferred from homology"/>
<feature type="compositionally biased region" description="Acidic residues" evidence="5">
    <location>
        <begin position="1278"/>
        <end position="1290"/>
    </location>
</feature>
<dbReference type="PANTHER" id="PTHR12984:SF3">
    <property type="entry name" value="N-TERMINAL KINASE-LIKE PROTEIN"/>
    <property type="match status" value="1"/>
</dbReference>
<evidence type="ECO:0000256" key="5">
    <source>
        <dbReference type="SAM" id="MobiDB-lite"/>
    </source>
</evidence>
<dbReference type="PANTHER" id="PTHR12984">
    <property type="entry name" value="SCY1-RELATED S/T PROTEIN KINASE-LIKE"/>
    <property type="match status" value="1"/>
</dbReference>
<sequence length="1340" mass="148504">MWSFFSRDPTKDFPYEVGDPVPGLEDRSVWTLHKGKKRGTQDEVSIFLFDVQKHSETLFDIAKASLKKLKTMRHPSLLHYLDSCETEKFLYVATEYVEPLATHLEETKLVGPQKELFLSWGIFQITRALSFLNNDGNMRHNNVCLYSVFVTLAGEWKLGGFEFLTTQSPDTGNPIPIKILPALEIYDPPEKKDPVKLKTVTKCSSDMWGLGCLIWEAYDGPLKNQPALKTTDNIPKQLCTLYCELVSANPASRPNPADIITRCRKMGGFFKNDLIDTMLFLEEIQIKDKVEKGKFFSTLSSYLDNFPESVCVHKILPQLLTAFHYGDAGSFVLAPMFKLGKLLDDADYQKQIVPCVIKLFASNDRTTRSRLLQQLDQFIMHLQNSTVNDQIFPQVVHGFLDTNPIIREQTVKSIVHLSSKLNYNNLNVEVLRHFARLQAKDDQGGIRTNTTVCLGKIAQHLHPQIRQKVLVSAFVRATRDNFPPARQAGVLALAATQQYFLLAEVANRVLPALCPLTNDPEKQVRDAAFRTIKGFLGKLEKVSEDPSLKEGMEADVHTATPSLSNAAATWAGWAVTAVTAKFYRSHSDTARVSHPKSVLSKPGSLEQPSSSSMSTTTSSVTSMTSLEHSESASDYDPDHWDMAAWGEIDSSAVTSMTSLEHSESASDYDPDHWDMAAWGEIDSSAVTSMTSLEHSESASDYDPDHWDMAAWGEIDSSAVTSMTSLEHSESASDYDPDHWDMAAWGEIDSSAVTSMTSLEHSESASDYDPDHWDMAAWGEIDSSAVTSMTSLEHSESASDYDPDHWDMAAWGEIDSSAVTSMTSLEHSESASDYDPDHWDMAAWGEIDSSAVTSMTSLEHSESASDYDPDHWDMAAWGEIDSSAVTSMTSLEHSESASDYDPDHWDMAAWGEIDSSAVTSMTSLEHSESASDYDPDHWDMAAWGEIDSSAVTSMTSLEHSESASDYDPDHWDMAAWGEIDSSAVTSMTSLEHSESASDYDPDHWDMAAWGEIDSSAVTSMTSLEHSESASDYDPDHWDMAAWGEIDSSAVTSMTSLEHSESASDYDPDHWDMAAWGEIDSSAVTSMTSLEHSESASDYDPDHWDMAAWGEIDSSAVTSMTSLEHSESASDYDPDHWDMAAWGEIDSSAVTSMTSLEHSESASDYDPDHWDMAAWGEIDSSAGTGASAKSPPSSGSAQATPALAALCEDDWDNEEWGELQEQPCAEAELASPSETWNNSQWTDPVLNNANATYVRGGRLEHRPHQPAAHQNSNDSLGGWEDSEFEPIEENVDENNASKMDEMRRKREERKLQRQREMEARRSARGQGPMKLGTKITTAPPPF</sequence>
<protein>
    <recommendedName>
        <fullName evidence="2">N-terminal kinase-like protein</fullName>
    </recommendedName>
    <alternativeName>
        <fullName evidence="3">SCY1-like protein 1</fullName>
    </alternativeName>
</protein>
<accession>A0A2A4J867</accession>